<dbReference type="InParanoid" id="A0A0C3ESP6"/>
<dbReference type="OrthoDB" id="10457990at2759"/>
<feature type="compositionally biased region" description="Low complexity" evidence="1">
    <location>
        <begin position="43"/>
        <end position="63"/>
    </location>
</feature>
<protein>
    <submittedName>
        <fullName evidence="2">Uncharacterized protein</fullName>
    </submittedName>
</protein>
<dbReference type="STRING" id="1036808.A0A0C3ESP6"/>
<gene>
    <name evidence="2" type="ORF">SCLCIDRAFT_101193</name>
</gene>
<evidence type="ECO:0000313" key="3">
    <source>
        <dbReference type="Proteomes" id="UP000053989"/>
    </source>
</evidence>
<evidence type="ECO:0000256" key="1">
    <source>
        <dbReference type="SAM" id="MobiDB-lite"/>
    </source>
</evidence>
<dbReference type="AlphaFoldDB" id="A0A0C3ESP6"/>
<dbReference type="EMBL" id="KN822004">
    <property type="protein sequence ID" value="KIM70866.1"/>
    <property type="molecule type" value="Genomic_DNA"/>
</dbReference>
<proteinExistence type="predicted"/>
<dbReference type="HOGENOM" id="CLU_113825_0_0_1"/>
<sequence>FDMEFGDSILSGSANMASYPCSPIDGRAPTPSYFDMTHNEWTPSSSPQPSLPSTPQTLSPSPSFNSASLEDPLTIDSYGLRNYAPNQHGVAPCGQSYSAGLDVFHHPINPPMSFSQPDFVPFSKDQFSFEYPGKPELSCVDIEFSTFMSSLTATF</sequence>
<organism evidence="2 3">
    <name type="scientific">Scleroderma citrinum Foug A</name>
    <dbReference type="NCBI Taxonomy" id="1036808"/>
    <lineage>
        <taxon>Eukaryota</taxon>
        <taxon>Fungi</taxon>
        <taxon>Dikarya</taxon>
        <taxon>Basidiomycota</taxon>
        <taxon>Agaricomycotina</taxon>
        <taxon>Agaricomycetes</taxon>
        <taxon>Agaricomycetidae</taxon>
        <taxon>Boletales</taxon>
        <taxon>Sclerodermatineae</taxon>
        <taxon>Sclerodermataceae</taxon>
        <taxon>Scleroderma</taxon>
    </lineage>
</organism>
<reference evidence="3" key="2">
    <citation type="submission" date="2015-01" db="EMBL/GenBank/DDBJ databases">
        <title>Evolutionary Origins and Diversification of the Mycorrhizal Mutualists.</title>
        <authorList>
            <consortium name="DOE Joint Genome Institute"/>
            <consortium name="Mycorrhizal Genomics Consortium"/>
            <person name="Kohler A."/>
            <person name="Kuo A."/>
            <person name="Nagy L.G."/>
            <person name="Floudas D."/>
            <person name="Copeland A."/>
            <person name="Barry K.W."/>
            <person name="Cichocki N."/>
            <person name="Veneault-Fourrey C."/>
            <person name="LaButti K."/>
            <person name="Lindquist E.A."/>
            <person name="Lipzen A."/>
            <person name="Lundell T."/>
            <person name="Morin E."/>
            <person name="Murat C."/>
            <person name="Riley R."/>
            <person name="Ohm R."/>
            <person name="Sun H."/>
            <person name="Tunlid A."/>
            <person name="Henrissat B."/>
            <person name="Grigoriev I.V."/>
            <person name="Hibbett D.S."/>
            <person name="Martin F."/>
        </authorList>
    </citation>
    <scope>NUCLEOTIDE SEQUENCE [LARGE SCALE GENOMIC DNA]</scope>
    <source>
        <strain evidence="3">Foug A</strain>
    </source>
</reference>
<reference evidence="2 3" key="1">
    <citation type="submission" date="2014-04" db="EMBL/GenBank/DDBJ databases">
        <authorList>
            <consortium name="DOE Joint Genome Institute"/>
            <person name="Kuo A."/>
            <person name="Kohler A."/>
            <person name="Nagy L.G."/>
            <person name="Floudas D."/>
            <person name="Copeland A."/>
            <person name="Barry K.W."/>
            <person name="Cichocki N."/>
            <person name="Veneault-Fourrey C."/>
            <person name="LaButti K."/>
            <person name="Lindquist E.A."/>
            <person name="Lipzen A."/>
            <person name="Lundell T."/>
            <person name="Morin E."/>
            <person name="Murat C."/>
            <person name="Sun H."/>
            <person name="Tunlid A."/>
            <person name="Henrissat B."/>
            <person name="Grigoriev I.V."/>
            <person name="Hibbett D.S."/>
            <person name="Martin F."/>
            <person name="Nordberg H.P."/>
            <person name="Cantor M.N."/>
            <person name="Hua S.X."/>
        </authorList>
    </citation>
    <scope>NUCLEOTIDE SEQUENCE [LARGE SCALE GENOMIC DNA]</scope>
    <source>
        <strain evidence="2 3">Foug A</strain>
    </source>
</reference>
<dbReference type="Proteomes" id="UP000053989">
    <property type="component" value="Unassembled WGS sequence"/>
</dbReference>
<evidence type="ECO:0000313" key="2">
    <source>
        <dbReference type="EMBL" id="KIM70866.1"/>
    </source>
</evidence>
<name>A0A0C3ESP6_9AGAM</name>
<feature type="non-terminal residue" evidence="2">
    <location>
        <position position="1"/>
    </location>
</feature>
<feature type="region of interest" description="Disordered" evidence="1">
    <location>
        <begin position="32"/>
        <end position="70"/>
    </location>
</feature>
<accession>A0A0C3ESP6</accession>
<keyword evidence="3" id="KW-1185">Reference proteome</keyword>